<protein>
    <submittedName>
        <fullName evidence="5">AraC-like protein</fullName>
    </submittedName>
</protein>
<dbReference type="Pfam" id="PF12833">
    <property type="entry name" value="HTH_18"/>
    <property type="match status" value="1"/>
</dbReference>
<dbReference type="AlphaFoldDB" id="A0A4R3KCR2"/>
<dbReference type="InterPro" id="IPR014710">
    <property type="entry name" value="RmlC-like_jellyroll"/>
</dbReference>
<dbReference type="Proteomes" id="UP000295188">
    <property type="component" value="Unassembled WGS sequence"/>
</dbReference>
<name>A0A4R3KCR2_9FIRM</name>
<dbReference type="InterPro" id="IPR009057">
    <property type="entry name" value="Homeodomain-like_sf"/>
</dbReference>
<dbReference type="PRINTS" id="PR00032">
    <property type="entry name" value="HTHARAC"/>
</dbReference>
<evidence type="ECO:0000313" key="5">
    <source>
        <dbReference type="EMBL" id="TCS80431.1"/>
    </source>
</evidence>
<keyword evidence="2" id="KW-0238">DNA-binding</keyword>
<dbReference type="InterPro" id="IPR037923">
    <property type="entry name" value="HTH-like"/>
</dbReference>
<dbReference type="GO" id="GO:0003700">
    <property type="term" value="F:DNA-binding transcription factor activity"/>
    <property type="evidence" value="ECO:0007669"/>
    <property type="project" value="InterPro"/>
</dbReference>
<dbReference type="SUPFAM" id="SSF51215">
    <property type="entry name" value="Regulatory protein AraC"/>
    <property type="match status" value="1"/>
</dbReference>
<dbReference type="PANTHER" id="PTHR43280:SF34">
    <property type="entry name" value="ARAC-FAMILY TRANSCRIPTIONAL REGULATOR"/>
    <property type="match status" value="1"/>
</dbReference>
<dbReference type="SMART" id="SM00342">
    <property type="entry name" value="HTH_ARAC"/>
    <property type="match status" value="1"/>
</dbReference>
<keyword evidence="3" id="KW-0804">Transcription</keyword>
<dbReference type="Pfam" id="PF02311">
    <property type="entry name" value="AraC_binding"/>
    <property type="match status" value="1"/>
</dbReference>
<dbReference type="Gene3D" id="2.60.120.10">
    <property type="entry name" value="Jelly Rolls"/>
    <property type="match status" value="1"/>
</dbReference>
<organism evidence="5 6">
    <name type="scientific">Pectinatus cerevisiiphilus</name>
    <dbReference type="NCBI Taxonomy" id="86956"/>
    <lineage>
        <taxon>Bacteria</taxon>
        <taxon>Bacillati</taxon>
        <taxon>Bacillota</taxon>
        <taxon>Negativicutes</taxon>
        <taxon>Selenomonadales</taxon>
        <taxon>Selenomonadaceae</taxon>
        <taxon>Pectinatus</taxon>
    </lineage>
</organism>
<dbReference type="Gene3D" id="1.10.10.60">
    <property type="entry name" value="Homeodomain-like"/>
    <property type="match status" value="2"/>
</dbReference>
<dbReference type="InterPro" id="IPR003313">
    <property type="entry name" value="AraC-bd"/>
</dbReference>
<feature type="domain" description="HTH araC/xylS-type" evidence="4">
    <location>
        <begin position="180"/>
        <end position="277"/>
    </location>
</feature>
<evidence type="ECO:0000256" key="2">
    <source>
        <dbReference type="ARBA" id="ARBA00023125"/>
    </source>
</evidence>
<dbReference type="GO" id="GO:0043565">
    <property type="term" value="F:sequence-specific DNA binding"/>
    <property type="evidence" value="ECO:0007669"/>
    <property type="project" value="InterPro"/>
</dbReference>
<comment type="caution">
    <text evidence="5">The sequence shown here is derived from an EMBL/GenBank/DDBJ whole genome shotgun (WGS) entry which is preliminary data.</text>
</comment>
<proteinExistence type="predicted"/>
<evidence type="ECO:0000256" key="3">
    <source>
        <dbReference type="ARBA" id="ARBA00023163"/>
    </source>
</evidence>
<dbReference type="InterPro" id="IPR018060">
    <property type="entry name" value="HTH_AraC"/>
</dbReference>
<reference evidence="5 6" key="1">
    <citation type="submission" date="2019-03" db="EMBL/GenBank/DDBJ databases">
        <title>Genomic Encyclopedia of Type Strains, Phase IV (KMG-IV): sequencing the most valuable type-strain genomes for metagenomic binning, comparative biology and taxonomic classification.</title>
        <authorList>
            <person name="Goeker M."/>
        </authorList>
    </citation>
    <scope>NUCLEOTIDE SEQUENCE [LARGE SCALE GENOMIC DNA]</scope>
    <source>
        <strain evidence="5 6">DSM 20467</strain>
    </source>
</reference>
<dbReference type="PANTHER" id="PTHR43280">
    <property type="entry name" value="ARAC-FAMILY TRANSCRIPTIONAL REGULATOR"/>
    <property type="match status" value="1"/>
</dbReference>
<gene>
    <name evidence="5" type="ORF">EDC37_10433</name>
</gene>
<dbReference type="OrthoDB" id="9774814at2"/>
<evidence type="ECO:0000313" key="6">
    <source>
        <dbReference type="Proteomes" id="UP000295188"/>
    </source>
</evidence>
<dbReference type="EMBL" id="SMAA01000004">
    <property type="protein sequence ID" value="TCS80431.1"/>
    <property type="molecule type" value="Genomic_DNA"/>
</dbReference>
<keyword evidence="1" id="KW-0805">Transcription regulation</keyword>
<keyword evidence="6" id="KW-1185">Reference proteome</keyword>
<dbReference type="InterPro" id="IPR018062">
    <property type="entry name" value="HTH_AraC-typ_CS"/>
</dbReference>
<sequence length="280" mass="33013">MANYEKRGYLVQQFKIFRIKDYLSPLKFHYHSFHKIIIFISGEVTYTIEGKSYPLLPRDIIFVSAGEIHRPTATGNKLYERIVIYISPEYLQKYSHANEDLARCFSSAAQHSSVMHLTPGKSHDLLYHLEKLERNFHAKGFASDLYSEILFIEFMILLNRALLSHEIDDMHFAVYDKKILPILKYINDNLFDELSIDSLAEKFFISKFHMMRRFKTATGYSIHQYITSKRLLQARTLLHSDLSLTKICFDCGFRDYSTFSRAFKELFQQTPSEYRQKIPN</sequence>
<dbReference type="PROSITE" id="PS01124">
    <property type="entry name" value="HTH_ARAC_FAMILY_2"/>
    <property type="match status" value="1"/>
</dbReference>
<dbReference type="SUPFAM" id="SSF46689">
    <property type="entry name" value="Homeodomain-like"/>
    <property type="match status" value="2"/>
</dbReference>
<evidence type="ECO:0000259" key="4">
    <source>
        <dbReference type="PROSITE" id="PS01124"/>
    </source>
</evidence>
<accession>A0A4R3KCR2</accession>
<dbReference type="RefSeq" id="WP_132547897.1">
    <property type="nucleotide sequence ID" value="NZ_SMAA01000004.1"/>
</dbReference>
<dbReference type="InterPro" id="IPR020449">
    <property type="entry name" value="Tscrpt_reg_AraC-type_HTH"/>
</dbReference>
<evidence type="ECO:0000256" key="1">
    <source>
        <dbReference type="ARBA" id="ARBA00023015"/>
    </source>
</evidence>
<dbReference type="PROSITE" id="PS00041">
    <property type="entry name" value="HTH_ARAC_FAMILY_1"/>
    <property type="match status" value="1"/>
</dbReference>